<comment type="caution">
    <text evidence="15">The sequence shown here is derived from an EMBL/GenBank/DDBJ whole genome shotgun (WGS) entry which is preliminary data.</text>
</comment>
<dbReference type="OrthoDB" id="195015at2759"/>
<comment type="subcellular location">
    <subcellularLocation>
        <location evidence="2">Cell membrane</location>
        <topology evidence="2">Multi-pass membrane protein</topology>
    </subcellularLocation>
    <subcellularLocation>
        <location evidence="1">Membrane</location>
        <location evidence="1">Caveola</location>
        <topology evidence="1">Multi-pass membrane protein</topology>
    </subcellularLocation>
</comment>
<keyword evidence="4" id="KW-1003">Cell membrane</keyword>
<organism evidence="15 17">
    <name type="scientific">Didymodactylos carnosus</name>
    <dbReference type="NCBI Taxonomy" id="1234261"/>
    <lineage>
        <taxon>Eukaryota</taxon>
        <taxon>Metazoa</taxon>
        <taxon>Spiralia</taxon>
        <taxon>Gnathifera</taxon>
        <taxon>Rotifera</taxon>
        <taxon>Eurotatoria</taxon>
        <taxon>Bdelloidea</taxon>
        <taxon>Philodinida</taxon>
        <taxon>Philodinidae</taxon>
        <taxon>Didymodactylos</taxon>
    </lineage>
</organism>
<keyword evidence="8" id="KW-1015">Disulfide bond</keyword>
<evidence type="ECO:0000313" key="17">
    <source>
        <dbReference type="Proteomes" id="UP000663829"/>
    </source>
</evidence>
<evidence type="ECO:0000256" key="4">
    <source>
        <dbReference type="ARBA" id="ARBA00022475"/>
    </source>
</evidence>
<keyword evidence="5 14" id="KW-0812">Transmembrane</keyword>
<sequence>MQHNLGFCRSCWTMPGRFMFSLVILSLIFTPALILITQWPKAANWIHNIVLKKVQLYPQSAGYKTWIDSPVTTTRAYRLFNVTNYMTVMSSPNSPIEIQETDPFMYKLLIRKNDIEWFNDNTEVTYTVERFFERLGIFDKTLLEGEGAFVNIPRVLFRTRFDRKPDQNFFAGSGLNVFNYTHAVDLIEGFNSATFSLIRSNMMGPNTEKYGYIYRYNTSRGYNYTIRTGFNDSVDKGRMLDYKTEYNPTRLAAINVFQADFCRPVQLRYSQTIPMFGFDAVHEYVLRLVDYETCSHMNETCEESVYLDISKCFSDKDKHESTIYFEPITGTPIKAQLRIQLNTNTYIDRIKVDRYGNAKETDSRGVKRVIPMFWIDQTITLNKSTLRRLRVANRILRIGRRIYETIKVGHMIVAFLLCLAVIAFFEAMHYVRQHRSIAKLTTKSRNPETSGRRTSVSDNLLA</sequence>
<proteinExistence type="inferred from homology"/>
<evidence type="ECO:0000256" key="11">
    <source>
        <dbReference type="ARBA" id="ARBA00040821"/>
    </source>
</evidence>
<gene>
    <name evidence="15" type="ORF">GPM918_LOCUS10752</name>
    <name evidence="16" type="ORF">SRO942_LOCUS10755</name>
</gene>
<dbReference type="GO" id="GO:0005901">
    <property type="term" value="C:caveola"/>
    <property type="evidence" value="ECO:0007669"/>
    <property type="project" value="UniProtKB-SubCell"/>
</dbReference>
<reference evidence="15" key="1">
    <citation type="submission" date="2021-02" db="EMBL/GenBank/DDBJ databases">
        <authorList>
            <person name="Nowell W R."/>
        </authorList>
    </citation>
    <scope>NUCLEOTIDE SEQUENCE</scope>
</reference>
<feature type="region of interest" description="Disordered" evidence="13">
    <location>
        <begin position="442"/>
        <end position="462"/>
    </location>
</feature>
<evidence type="ECO:0000256" key="9">
    <source>
        <dbReference type="ARBA" id="ARBA00023170"/>
    </source>
</evidence>
<keyword evidence="6 14" id="KW-1133">Transmembrane helix</keyword>
<keyword evidence="17" id="KW-1185">Reference proteome</keyword>
<dbReference type="AlphaFoldDB" id="A0A814CIB4"/>
<dbReference type="Proteomes" id="UP000681722">
    <property type="component" value="Unassembled WGS sequence"/>
</dbReference>
<evidence type="ECO:0000256" key="10">
    <source>
        <dbReference type="ARBA" id="ARBA00023180"/>
    </source>
</evidence>
<evidence type="ECO:0000256" key="5">
    <source>
        <dbReference type="ARBA" id="ARBA00022692"/>
    </source>
</evidence>
<name>A0A814CIB4_9BILA</name>
<evidence type="ECO:0000313" key="16">
    <source>
        <dbReference type="EMBL" id="CAF3718301.1"/>
    </source>
</evidence>
<evidence type="ECO:0000256" key="6">
    <source>
        <dbReference type="ARBA" id="ARBA00022989"/>
    </source>
</evidence>
<dbReference type="PRINTS" id="PR01609">
    <property type="entry name" value="CD36FAMILY"/>
</dbReference>
<keyword evidence="7 14" id="KW-0472">Membrane</keyword>
<evidence type="ECO:0000256" key="14">
    <source>
        <dbReference type="SAM" id="Phobius"/>
    </source>
</evidence>
<dbReference type="Pfam" id="PF01130">
    <property type="entry name" value="CD36"/>
    <property type="match status" value="2"/>
</dbReference>
<evidence type="ECO:0000256" key="7">
    <source>
        <dbReference type="ARBA" id="ARBA00023136"/>
    </source>
</evidence>
<dbReference type="EMBL" id="CAJNOQ010002150">
    <property type="protein sequence ID" value="CAF0941815.1"/>
    <property type="molecule type" value="Genomic_DNA"/>
</dbReference>
<keyword evidence="9" id="KW-0675">Receptor</keyword>
<evidence type="ECO:0000313" key="15">
    <source>
        <dbReference type="EMBL" id="CAF0941815.1"/>
    </source>
</evidence>
<dbReference type="GO" id="GO:0005044">
    <property type="term" value="F:scavenger receptor activity"/>
    <property type="evidence" value="ECO:0007669"/>
    <property type="project" value="TreeGrafter"/>
</dbReference>
<evidence type="ECO:0000256" key="1">
    <source>
        <dbReference type="ARBA" id="ARBA00004189"/>
    </source>
</evidence>
<evidence type="ECO:0000256" key="3">
    <source>
        <dbReference type="ARBA" id="ARBA00010532"/>
    </source>
</evidence>
<evidence type="ECO:0000256" key="8">
    <source>
        <dbReference type="ARBA" id="ARBA00023157"/>
    </source>
</evidence>
<dbReference type="Proteomes" id="UP000663829">
    <property type="component" value="Unassembled WGS sequence"/>
</dbReference>
<dbReference type="InterPro" id="IPR002159">
    <property type="entry name" value="CD36_fam"/>
</dbReference>
<evidence type="ECO:0000256" key="2">
    <source>
        <dbReference type="ARBA" id="ARBA00004651"/>
    </source>
</evidence>
<dbReference type="GO" id="GO:0005737">
    <property type="term" value="C:cytoplasm"/>
    <property type="evidence" value="ECO:0007669"/>
    <property type="project" value="TreeGrafter"/>
</dbReference>
<dbReference type="PANTHER" id="PTHR11923:SF110">
    <property type="entry name" value="SCAVENGER RECEPTOR CLASS B MEMBER 1"/>
    <property type="match status" value="1"/>
</dbReference>
<keyword evidence="10" id="KW-0325">Glycoprotein</keyword>
<dbReference type="PANTHER" id="PTHR11923">
    <property type="entry name" value="SCAVENGER RECEPTOR CLASS B TYPE-1 SR-B1"/>
    <property type="match status" value="1"/>
</dbReference>
<dbReference type="EMBL" id="CAJOBC010002151">
    <property type="protein sequence ID" value="CAF3718301.1"/>
    <property type="molecule type" value="Genomic_DNA"/>
</dbReference>
<evidence type="ECO:0000256" key="13">
    <source>
        <dbReference type="SAM" id="MobiDB-lite"/>
    </source>
</evidence>
<comment type="similarity">
    <text evidence="3">Belongs to the CD36 family.</text>
</comment>
<evidence type="ECO:0000256" key="12">
    <source>
        <dbReference type="ARBA" id="ARBA00042244"/>
    </source>
</evidence>
<feature type="transmembrane region" description="Helical" evidence="14">
    <location>
        <begin position="408"/>
        <end position="431"/>
    </location>
</feature>
<feature type="transmembrane region" description="Helical" evidence="14">
    <location>
        <begin position="20"/>
        <end position="39"/>
    </location>
</feature>
<protein>
    <recommendedName>
        <fullName evidence="11">Scavenger receptor class B member 1</fullName>
    </recommendedName>
    <alternativeName>
        <fullName evidence="12">SR-BI</fullName>
    </alternativeName>
</protein>
<accession>A0A814CIB4</accession>